<reference evidence="3" key="2">
    <citation type="submission" date="2025-09" db="UniProtKB">
        <authorList>
            <consortium name="Ensembl"/>
        </authorList>
    </citation>
    <scope>IDENTIFICATION</scope>
</reference>
<name>A0A3Q2CML9_CYPVA</name>
<dbReference type="AlphaFoldDB" id="A0A3Q2CML9"/>
<dbReference type="Pfam" id="PF23222">
    <property type="entry name" value="RRM_PARP14_1"/>
    <property type="match status" value="1"/>
</dbReference>
<evidence type="ECO:0000313" key="3">
    <source>
        <dbReference type="Ensembl" id="ENSCVAP00000006681.1"/>
    </source>
</evidence>
<feature type="transmembrane region" description="Helical" evidence="1">
    <location>
        <begin position="104"/>
        <end position="123"/>
    </location>
</feature>
<keyword evidence="4" id="KW-1185">Reference proteome</keyword>
<keyword evidence="1" id="KW-0812">Transmembrane</keyword>
<dbReference type="Gene3D" id="3.30.70.330">
    <property type="match status" value="1"/>
</dbReference>
<feature type="domain" description="PAR14-like first RRM" evidence="2">
    <location>
        <begin position="9"/>
        <end position="82"/>
    </location>
</feature>
<keyword evidence="1" id="KW-0472">Membrane</keyword>
<dbReference type="OMA" id="CEVEYEP"/>
<evidence type="ECO:0000259" key="2">
    <source>
        <dbReference type="Pfam" id="PF23222"/>
    </source>
</evidence>
<evidence type="ECO:0000256" key="1">
    <source>
        <dbReference type="SAM" id="Phobius"/>
    </source>
</evidence>
<dbReference type="GeneTree" id="ENSGT00940000177519"/>
<dbReference type="InterPro" id="IPR012677">
    <property type="entry name" value="Nucleotide-bd_a/b_plait_sf"/>
</dbReference>
<dbReference type="InterPro" id="IPR057051">
    <property type="entry name" value="PARP14_RPM_1"/>
</dbReference>
<proteinExistence type="predicted"/>
<accession>A0A3Q2CML9</accession>
<sequence length="133" mass="15090">MAEGYSYPVLVEFEKTNSSRLKNKLIKYFQSKKSNGGDCEVEYEPIKPSGFRLFSPSDQKNVLTKQDHQINLDEGVLKMTVRLPSGQRVSAKVYYGTCLAKWEALYLSLAISSTIGIIIPVIIKRLMTHQQML</sequence>
<dbReference type="Ensembl" id="ENSCVAT00000004582.1">
    <property type="protein sequence ID" value="ENSCVAP00000006681.1"/>
    <property type="gene ID" value="ENSCVAG00000008266.1"/>
</dbReference>
<keyword evidence="1" id="KW-1133">Transmembrane helix</keyword>
<protein>
    <recommendedName>
        <fullName evidence="2">PAR14-like first RRM domain-containing protein</fullName>
    </recommendedName>
</protein>
<reference evidence="3" key="1">
    <citation type="submission" date="2025-08" db="UniProtKB">
        <authorList>
            <consortium name="Ensembl"/>
        </authorList>
    </citation>
    <scope>IDENTIFICATION</scope>
</reference>
<dbReference type="Proteomes" id="UP000265020">
    <property type="component" value="Unassembled WGS sequence"/>
</dbReference>
<dbReference type="STRING" id="28743.ENSCVAP00000006681"/>
<evidence type="ECO:0000313" key="4">
    <source>
        <dbReference type="Proteomes" id="UP000265020"/>
    </source>
</evidence>
<organism evidence="3 4">
    <name type="scientific">Cyprinodon variegatus</name>
    <name type="common">Sheepshead minnow</name>
    <dbReference type="NCBI Taxonomy" id="28743"/>
    <lineage>
        <taxon>Eukaryota</taxon>
        <taxon>Metazoa</taxon>
        <taxon>Chordata</taxon>
        <taxon>Craniata</taxon>
        <taxon>Vertebrata</taxon>
        <taxon>Euteleostomi</taxon>
        <taxon>Actinopterygii</taxon>
        <taxon>Neopterygii</taxon>
        <taxon>Teleostei</taxon>
        <taxon>Neoteleostei</taxon>
        <taxon>Acanthomorphata</taxon>
        <taxon>Ovalentaria</taxon>
        <taxon>Atherinomorphae</taxon>
        <taxon>Cyprinodontiformes</taxon>
        <taxon>Cyprinodontidae</taxon>
        <taxon>Cyprinodon</taxon>
    </lineage>
</organism>